<proteinExistence type="inferred from homology"/>
<dbReference type="AlphaFoldDB" id="A0A2N6CV53"/>
<dbReference type="RefSeq" id="WP_273439990.1">
    <property type="nucleotide sequence ID" value="NZ_PKUN01000022.1"/>
</dbReference>
<dbReference type="PANTHER" id="PTHR31272">
    <property type="entry name" value="CYTOCHROME C-TYPE BIOGENESIS PROTEIN HI_1454-RELATED"/>
    <property type="match status" value="1"/>
</dbReference>
<name>A0A2N6CV53_9GAMM</name>
<protein>
    <submittedName>
        <fullName evidence="9">Cytochrome C biogenesis protein</fullName>
    </submittedName>
</protein>
<reference evidence="9 10" key="1">
    <citation type="submission" date="2017-11" db="EMBL/GenBank/DDBJ databases">
        <title>Genome-resolved metagenomics identifies genetic mobility, metabolic interactions, and unexpected diversity in perchlorate-reducing communities.</title>
        <authorList>
            <person name="Barnum T.P."/>
            <person name="Figueroa I.A."/>
            <person name="Carlstrom C.I."/>
            <person name="Lucas L.N."/>
            <person name="Engelbrektson A.L."/>
            <person name="Coates J.D."/>
        </authorList>
    </citation>
    <scope>NUCLEOTIDE SEQUENCE [LARGE SCALE GENOMIC DNA]</scope>
    <source>
        <strain evidence="9">BM301</strain>
    </source>
</reference>
<evidence type="ECO:0000259" key="8">
    <source>
        <dbReference type="Pfam" id="PF02683"/>
    </source>
</evidence>
<dbReference type="InterPro" id="IPR003834">
    <property type="entry name" value="Cyt_c_assmbl_TM_dom"/>
</dbReference>
<keyword evidence="3 7" id="KW-0812">Transmembrane</keyword>
<feature type="transmembrane region" description="Helical" evidence="7">
    <location>
        <begin position="133"/>
        <end position="158"/>
    </location>
</feature>
<dbReference type="EMBL" id="PKUN01000022">
    <property type="protein sequence ID" value="PLX61025.1"/>
    <property type="molecule type" value="Genomic_DNA"/>
</dbReference>
<comment type="subcellular location">
    <subcellularLocation>
        <location evidence="1">Membrane</location>
        <topology evidence="1">Multi-pass membrane protein</topology>
    </subcellularLocation>
</comment>
<accession>A0A2N6CV53</accession>
<dbReference type="STRING" id="1111735.GCA_000428045_00002"/>
<feature type="transmembrane region" description="Helical" evidence="7">
    <location>
        <begin position="54"/>
        <end position="75"/>
    </location>
</feature>
<dbReference type="PANTHER" id="PTHR31272:SF4">
    <property type="entry name" value="CYTOCHROME C-TYPE BIOGENESIS PROTEIN HI_1454-RELATED"/>
    <property type="match status" value="1"/>
</dbReference>
<evidence type="ECO:0000313" key="9">
    <source>
        <dbReference type="EMBL" id="PLX61025.1"/>
    </source>
</evidence>
<evidence type="ECO:0000256" key="6">
    <source>
        <dbReference type="ARBA" id="ARBA00023136"/>
    </source>
</evidence>
<keyword evidence="4" id="KW-0201">Cytochrome c-type biogenesis</keyword>
<gene>
    <name evidence="9" type="ORF">C0630_13305</name>
</gene>
<evidence type="ECO:0000256" key="3">
    <source>
        <dbReference type="ARBA" id="ARBA00022692"/>
    </source>
</evidence>
<dbReference type="GO" id="GO:0017004">
    <property type="term" value="P:cytochrome complex assembly"/>
    <property type="evidence" value="ECO:0007669"/>
    <property type="project" value="UniProtKB-KW"/>
</dbReference>
<evidence type="ECO:0000256" key="1">
    <source>
        <dbReference type="ARBA" id="ARBA00004141"/>
    </source>
</evidence>
<evidence type="ECO:0000256" key="7">
    <source>
        <dbReference type="SAM" id="Phobius"/>
    </source>
</evidence>
<keyword evidence="6 7" id="KW-0472">Membrane</keyword>
<sequence length="247" mass="26271">MFELSGISVISAFGAGLVSFLSPCVLPLVPGYLSYIGGQSLDEIRKSGANSKETLIIVGLSLSFILGFSTVFIAFGASATALGQLLLSYKYEANIVGGIVIIIFGLFMTGLLKSSFLQRDIHVHSELPGGKALSSYLLGLAFAFGWTPCIGPILGAILTVSATSGVINNGIGLLAIYSLGLGVPFIMAALFTDQFLRHAKKFRKRGPLIHRIAGIILIIMGIAMITGYLSRFSFWLLKTIPWFSSVG</sequence>
<comment type="similarity">
    <text evidence="2">Belongs to the DsbD family.</text>
</comment>
<feature type="transmembrane region" description="Helical" evidence="7">
    <location>
        <begin position="95"/>
        <end position="112"/>
    </location>
</feature>
<dbReference type="GO" id="GO:0016020">
    <property type="term" value="C:membrane"/>
    <property type="evidence" value="ECO:0007669"/>
    <property type="project" value="UniProtKB-SubCell"/>
</dbReference>
<feature type="transmembrane region" description="Helical" evidence="7">
    <location>
        <begin position="212"/>
        <end position="237"/>
    </location>
</feature>
<dbReference type="Pfam" id="PF02683">
    <property type="entry name" value="DsbD_TM"/>
    <property type="match status" value="1"/>
</dbReference>
<comment type="caution">
    <text evidence="9">The sequence shown here is derived from an EMBL/GenBank/DDBJ whole genome shotgun (WGS) entry which is preliminary data.</text>
</comment>
<dbReference type="Proteomes" id="UP000235015">
    <property type="component" value="Unassembled WGS sequence"/>
</dbReference>
<feature type="transmembrane region" description="Helical" evidence="7">
    <location>
        <begin position="6"/>
        <end position="33"/>
    </location>
</feature>
<evidence type="ECO:0000313" key="10">
    <source>
        <dbReference type="Proteomes" id="UP000235015"/>
    </source>
</evidence>
<organism evidence="9 10">
    <name type="scientific">Sedimenticola selenatireducens</name>
    <dbReference type="NCBI Taxonomy" id="191960"/>
    <lineage>
        <taxon>Bacteria</taxon>
        <taxon>Pseudomonadati</taxon>
        <taxon>Pseudomonadota</taxon>
        <taxon>Gammaproteobacteria</taxon>
        <taxon>Chromatiales</taxon>
        <taxon>Sedimenticolaceae</taxon>
        <taxon>Sedimenticola</taxon>
    </lineage>
</organism>
<evidence type="ECO:0000256" key="4">
    <source>
        <dbReference type="ARBA" id="ARBA00022748"/>
    </source>
</evidence>
<evidence type="ECO:0000256" key="2">
    <source>
        <dbReference type="ARBA" id="ARBA00006143"/>
    </source>
</evidence>
<keyword evidence="5 7" id="KW-1133">Transmembrane helix</keyword>
<feature type="transmembrane region" description="Helical" evidence="7">
    <location>
        <begin position="170"/>
        <end position="191"/>
    </location>
</feature>
<evidence type="ECO:0000256" key="5">
    <source>
        <dbReference type="ARBA" id="ARBA00022989"/>
    </source>
</evidence>
<dbReference type="InterPro" id="IPR051790">
    <property type="entry name" value="Cytochrome_c-biogenesis_DsbD"/>
</dbReference>
<feature type="domain" description="Cytochrome C biogenesis protein transmembrane" evidence="8">
    <location>
        <begin position="9"/>
        <end position="226"/>
    </location>
</feature>